<dbReference type="InterPro" id="IPR013830">
    <property type="entry name" value="SGNH_hydro"/>
</dbReference>
<evidence type="ECO:0000313" key="4">
    <source>
        <dbReference type="Proteomes" id="UP001596058"/>
    </source>
</evidence>
<gene>
    <name evidence="3" type="ORF">ACFPZ3_30560</name>
</gene>
<dbReference type="Proteomes" id="UP001596058">
    <property type="component" value="Unassembled WGS sequence"/>
</dbReference>
<feature type="region of interest" description="Disordered" evidence="1">
    <location>
        <begin position="133"/>
        <end position="152"/>
    </location>
</feature>
<organism evidence="3 4">
    <name type="scientific">Nonomuraea insulae</name>
    <dbReference type="NCBI Taxonomy" id="1616787"/>
    <lineage>
        <taxon>Bacteria</taxon>
        <taxon>Bacillati</taxon>
        <taxon>Actinomycetota</taxon>
        <taxon>Actinomycetes</taxon>
        <taxon>Streptosporangiales</taxon>
        <taxon>Streptosporangiaceae</taxon>
        <taxon>Nonomuraea</taxon>
    </lineage>
</organism>
<feature type="region of interest" description="Disordered" evidence="1">
    <location>
        <begin position="341"/>
        <end position="399"/>
    </location>
</feature>
<evidence type="ECO:0000259" key="2">
    <source>
        <dbReference type="Pfam" id="PF13472"/>
    </source>
</evidence>
<dbReference type="Gene3D" id="3.40.50.1110">
    <property type="entry name" value="SGNH hydrolase"/>
    <property type="match status" value="1"/>
</dbReference>
<dbReference type="InterPro" id="IPR036514">
    <property type="entry name" value="SGNH_hydro_sf"/>
</dbReference>
<protein>
    <submittedName>
        <fullName evidence="3">GDSL-type esterase/lipase family protein</fullName>
    </submittedName>
</protein>
<dbReference type="Pfam" id="PF13472">
    <property type="entry name" value="Lipase_GDSL_2"/>
    <property type="match status" value="1"/>
</dbReference>
<reference evidence="4" key="1">
    <citation type="journal article" date="2019" name="Int. J. Syst. Evol. Microbiol.">
        <title>The Global Catalogue of Microorganisms (GCM) 10K type strain sequencing project: providing services to taxonomists for standard genome sequencing and annotation.</title>
        <authorList>
            <consortium name="The Broad Institute Genomics Platform"/>
            <consortium name="The Broad Institute Genome Sequencing Center for Infectious Disease"/>
            <person name="Wu L."/>
            <person name="Ma J."/>
        </authorList>
    </citation>
    <scope>NUCLEOTIDE SEQUENCE [LARGE SCALE GENOMIC DNA]</scope>
    <source>
        <strain evidence="4">CCUG 53903</strain>
    </source>
</reference>
<proteinExistence type="predicted"/>
<comment type="caution">
    <text evidence="3">The sequence shown here is derived from an EMBL/GenBank/DDBJ whole genome shotgun (WGS) entry which is preliminary data.</text>
</comment>
<evidence type="ECO:0000313" key="3">
    <source>
        <dbReference type="EMBL" id="MFC5828231.1"/>
    </source>
</evidence>
<feature type="domain" description="SGNH hydrolase-type esterase" evidence="2">
    <location>
        <begin position="211"/>
        <end position="343"/>
    </location>
</feature>
<dbReference type="RefSeq" id="WP_379517734.1">
    <property type="nucleotide sequence ID" value="NZ_JBHSPA010000035.1"/>
</dbReference>
<feature type="compositionally biased region" description="Pro residues" evidence="1">
    <location>
        <begin position="133"/>
        <end position="143"/>
    </location>
</feature>
<dbReference type="SUPFAM" id="SSF52266">
    <property type="entry name" value="SGNH hydrolase"/>
    <property type="match status" value="1"/>
</dbReference>
<dbReference type="InterPro" id="IPR053140">
    <property type="entry name" value="GDSL_Rv0518-like"/>
</dbReference>
<feature type="compositionally biased region" description="Basic and acidic residues" evidence="1">
    <location>
        <begin position="349"/>
        <end position="386"/>
    </location>
</feature>
<evidence type="ECO:0000256" key="1">
    <source>
        <dbReference type="SAM" id="MobiDB-lite"/>
    </source>
</evidence>
<name>A0ABW1CTU4_9ACTN</name>
<dbReference type="PANTHER" id="PTHR43784:SF2">
    <property type="entry name" value="GDSL-LIKE LIPASE_ACYLHYDROLASE, PUTATIVE (AFU_ORTHOLOGUE AFUA_2G00820)-RELATED"/>
    <property type="match status" value="1"/>
</dbReference>
<dbReference type="PANTHER" id="PTHR43784">
    <property type="entry name" value="GDSL-LIKE LIPASE/ACYLHYDROLASE, PUTATIVE (AFU_ORTHOLOGUE AFUA_2G00820)-RELATED"/>
    <property type="match status" value="1"/>
</dbReference>
<accession>A0ABW1CTU4</accession>
<keyword evidence="4" id="KW-1185">Reference proteome</keyword>
<dbReference type="EMBL" id="JBHSPA010000035">
    <property type="protein sequence ID" value="MFC5828231.1"/>
    <property type="molecule type" value="Genomic_DNA"/>
</dbReference>
<sequence length="455" mass="47400">MGLTTTWAAASERLGGSLRDLTVRNVVRPLVGGTGLRVRLTNAFGDRVVRFGHVYVGVPRAGAVLEPGSNRMVTFGGSPEVSLAPGATVLSDPLPGRVEARQRLAVSVYVRGEAGTLTGRNRATAPAFPPLATPPPSAYPPPTADATSAQATSAQATLARWEPALSPGYRSLPGDHAADESGGAYTEEVAVWHWLDALTVVTAEPVPVVAALGDSLTTGVGSETGHGWADHLAHRLDLAVVNEGVSGGKVLAAGTGRPAEERLTAEVLTKPGIETVILQAGLNDLGADARAEDLIAAYRRIAATAHAAGVRIVCGTITPFGGAEYYTTERESARQTVNAFVRENVSPEGRAEHDGRTSEGRAEHDSRTSDRRAEHDSRASDRRAEHNGSATGGPAGTGVFDGVADFDVALRDPADPGRLLPRYDSGDHLHPSAAGHQAMAAAIDVRSLRRIPQPG</sequence>